<name>A0A0X8FFZ5_9LACT</name>
<dbReference type="GO" id="GO:0009089">
    <property type="term" value="P:lysine biosynthetic process via diaminopimelate"/>
    <property type="evidence" value="ECO:0007669"/>
    <property type="project" value="UniProtKB-UniPathway"/>
</dbReference>
<evidence type="ECO:0000256" key="14">
    <source>
        <dbReference type="ARBA" id="ARBA00051301"/>
    </source>
</evidence>
<dbReference type="InterPro" id="IPR001261">
    <property type="entry name" value="ArgE/DapE_CS"/>
</dbReference>
<dbReference type="NCBIfam" id="TIGR01910">
    <property type="entry name" value="DapE-ArgE"/>
    <property type="match status" value="1"/>
</dbReference>
<comment type="pathway">
    <text evidence="3">Amino-acid biosynthesis; L-lysine biosynthesis via DAP pathway; LL-2,6-diaminopimelate from (S)-tetrahydrodipicolinate (succinylase route): step 3/3.</text>
</comment>
<dbReference type="AlphaFoldDB" id="A0A0X8FFZ5"/>
<comment type="similarity">
    <text evidence="4">Belongs to the peptidase M20A family.</text>
</comment>
<evidence type="ECO:0000256" key="1">
    <source>
        <dbReference type="ARBA" id="ARBA00001941"/>
    </source>
</evidence>
<dbReference type="OrthoDB" id="9792335at2"/>
<evidence type="ECO:0000313" key="17">
    <source>
        <dbReference type="EMBL" id="QPS01688.1"/>
    </source>
</evidence>
<evidence type="ECO:0000313" key="19">
    <source>
        <dbReference type="Proteomes" id="UP001069145"/>
    </source>
</evidence>
<keyword evidence="7" id="KW-0028">Amino-acid biosynthesis</keyword>
<comment type="cofactor">
    <cofactor evidence="1">
        <name>Co(2+)</name>
        <dbReference type="ChEBI" id="CHEBI:48828"/>
    </cofactor>
</comment>
<evidence type="ECO:0000256" key="2">
    <source>
        <dbReference type="ARBA" id="ARBA00001947"/>
    </source>
</evidence>
<dbReference type="Pfam" id="PF01546">
    <property type="entry name" value="Peptidase_M20"/>
    <property type="match status" value="1"/>
</dbReference>
<dbReference type="PANTHER" id="PTHR43808:SF8">
    <property type="entry name" value="PEPTIDASE M20 DIMERISATION DOMAIN-CONTAINING PROTEIN"/>
    <property type="match status" value="1"/>
</dbReference>
<dbReference type="InterPro" id="IPR036264">
    <property type="entry name" value="Bact_exopeptidase_dim_dom"/>
</dbReference>
<protein>
    <recommendedName>
        <fullName evidence="6">Probable succinyl-diaminopimelate desuccinylase</fullName>
        <ecNumber evidence="5">3.5.1.18</ecNumber>
    </recommendedName>
</protein>
<evidence type="ECO:0000313" key="18">
    <source>
        <dbReference type="Proteomes" id="UP000594771"/>
    </source>
</evidence>
<keyword evidence="12" id="KW-0457">Lysine biosynthesis</keyword>
<dbReference type="Gene3D" id="3.30.70.360">
    <property type="match status" value="1"/>
</dbReference>
<dbReference type="PROSITE" id="PS00758">
    <property type="entry name" value="ARGE_DAPE_CPG2_1"/>
    <property type="match status" value="1"/>
</dbReference>
<keyword evidence="9" id="KW-0378">Hydrolase</keyword>
<evidence type="ECO:0000256" key="7">
    <source>
        <dbReference type="ARBA" id="ARBA00022605"/>
    </source>
</evidence>
<evidence type="ECO:0000256" key="11">
    <source>
        <dbReference type="ARBA" id="ARBA00022915"/>
    </source>
</evidence>
<dbReference type="Proteomes" id="UP001069145">
    <property type="component" value="Unassembled WGS sequence"/>
</dbReference>
<accession>A0A0X8FFZ5</accession>
<dbReference type="EC" id="3.5.1.18" evidence="5"/>
<dbReference type="PANTHER" id="PTHR43808">
    <property type="entry name" value="ACETYLORNITHINE DEACETYLASE"/>
    <property type="match status" value="1"/>
</dbReference>
<evidence type="ECO:0000256" key="5">
    <source>
        <dbReference type="ARBA" id="ARBA00011921"/>
    </source>
</evidence>
<evidence type="ECO:0000259" key="15">
    <source>
        <dbReference type="Pfam" id="PF07687"/>
    </source>
</evidence>
<keyword evidence="10" id="KW-0862">Zinc</keyword>
<evidence type="ECO:0000256" key="10">
    <source>
        <dbReference type="ARBA" id="ARBA00022833"/>
    </source>
</evidence>
<dbReference type="InterPro" id="IPR050072">
    <property type="entry name" value="Peptidase_M20A"/>
</dbReference>
<reference evidence="17 18" key="1">
    <citation type="submission" date="2020-12" db="EMBL/GenBank/DDBJ databases">
        <title>FDA dAtabase for Regulatory Grade micrObial Sequences (FDA-ARGOS): Supporting development and validation of Infectious Disease Dx tests.</title>
        <authorList>
            <person name="Sproer C."/>
            <person name="Gronow S."/>
            <person name="Severitt S."/>
            <person name="Schroder I."/>
            <person name="Tallon L."/>
            <person name="Sadzewicz L."/>
            <person name="Zhao X."/>
            <person name="Boylan J."/>
            <person name="Ott S."/>
            <person name="Bowen H."/>
            <person name="Vavikolanu K."/>
            <person name="Mehta A."/>
            <person name="Aluvathingal J."/>
            <person name="Nadendla S."/>
            <person name="Lowell S."/>
            <person name="Myers T."/>
            <person name="Yan Y."/>
            <person name="Sichtig H."/>
        </authorList>
    </citation>
    <scope>NUCLEOTIDE SEQUENCE [LARGE SCALE GENOMIC DNA]</scope>
    <source>
        <strain evidence="17 18">FDAARGOS_911</strain>
    </source>
</reference>
<evidence type="ECO:0000256" key="8">
    <source>
        <dbReference type="ARBA" id="ARBA00022723"/>
    </source>
</evidence>
<evidence type="ECO:0000256" key="9">
    <source>
        <dbReference type="ARBA" id="ARBA00022801"/>
    </source>
</evidence>
<keyword evidence="11" id="KW-0220">Diaminopimelate biosynthesis</keyword>
<evidence type="ECO:0000256" key="6">
    <source>
        <dbReference type="ARBA" id="ARBA00016853"/>
    </source>
</evidence>
<comment type="catalytic activity">
    <reaction evidence="14">
        <text>N-succinyl-(2S,6S)-2,6-diaminopimelate + H2O = (2S,6S)-2,6-diaminopimelate + succinate</text>
        <dbReference type="Rhea" id="RHEA:22608"/>
        <dbReference type="ChEBI" id="CHEBI:15377"/>
        <dbReference type="ChEBI" id="CHEBI:30031"/>
        <dbReference type="ChEBI" id="CHEBI:57609"/>
        <dbReference type="ChEBI" id="CHEBI:58087"/>
        <dbReference type="EC" id="3.5.1.18"/>
    </reaction>
</comment>
<evidence type="ECO:0000256" key="4">
    <source>
        <dbReference type="ARBA" id="ARBA00006247"/>
    </source>
</evidence>
<dbReference type="GO" id="GO:0009014">
    <property type="term" value="F:succinyl-diaminopimelate desuccinylase activity"/>
    <property type="evidence" value="ECO:0007669"/>
    <property type="project" value="UniProtKB-EC"/>
</dbReference>
<dbReference type="EMBL" id="CP065662">
    <property type="protein sequence ID" value="QPS01688.1"/>
    <property type="molecule type" value="Genomic_DNA"/>
</dbReference>
<dbReference type="SUPFAM" id="SSF55031">
    <property type="entry name" value="Bacterial exopeptidase dimerisation domain"/>
    <property type="match status" value="1"/>
</dbReference>
<dbReference type="NCBIfam" id="NF006365">
    <property type="entry name" value="PRK08588.1"/>
    <property type="match status" value="1"/>
</dbReference>
<dbReference type="GO" id="GO:0019877">
    <property type="term" value="P:diaminopimelate biosynthetic process"/>
    <property type="evidence" value="ECO:0007669"/>
    <property type="project" value="UniProtKB-KW"/>
</dbReference>
<dbReference type="Gene3D" id="3.40.630.10">
    <property type="entry name" value="Zn peptidases"/>
    <property type="match status" value="1"/>
</dbReference>
<dbReference type="EMBL" id="JAOTML010000006">
    <property type="protein sequence ID" value="MCY3053607.1"/>
    <property type="molecule type" value="Genomic_DNA"/>
</dbReference>
<dbReference type="CDD" id="cd08659">
    <property type="entry name" value="M20_ArgE_DapE-like"/>
    <property type="match status" value="1"/>
</dbReference>
<dbReference type="UniPathway" id="UPA00034">
    <property type="reaction ID" value="UER00021"/>
</dbReference>
<evidence type="ECO:0000256" key="3">
    <source>
        <dbReference type="ARBA" id="ARBA00005130"/>
    </source>
</evidence>
<proteinExistence type="inferred from homology"/>
<evidence type="ECO:0000256" key="13">
    <source>
        <dbReference type="ARBA" id="ARBA00023285"/>
    </source>
</evidence>
<keyword evidence="8" id="KW-0479">Metal-binding</keyword>
<dbReference type="InterPro" id="IPR002933">
    <property type="entry name" value="Peptidase_M20"/>
</dbReference>
<sequence length="381" mass="41736">MSIDKKVELLQEIIQADTVNGKEKPSAESFAELFDQAGIETKLVDHDDERASLVAEWEGNKEGKILALTGHFDVVAADDVDEWSYEPFSAEIVDGYMYGRGTSDMKAGLLGLALALVELKEEDFELPGSIRFLGTAGEEIGMLGSKSLTEAGYTEDIDAILIAEPVNPGEINTSHKGSLNYQLTASGQAAHSSTPQEGINAIDLLRQAMDHIQEKMDQVTEDYESDVLGRTLHSFTVIEGGSQENSIPETAIVKANARTIPEFSNEKIIDLLEKIVEEINSKVDGELSLEVTQNSSPVNTPDDSQLVQACLKELGEETEVTSFNAVTDASNFTQVEKDFDMVIYGPGDLALAHSQDEHILVEDYVEFIDHVKAIIKNYFDN</sequence>
<evidence type="ECO:0000256" key="12">
    <source>
        <dbReference type="ARBA" id="ARBA00023154"/>
    </source>
</evidence>
<dbReference type="GeneID" id="35767071"/>
<dbReference type="Pfam" id="PF07687">
    <property type="entry name" value="M20_dimer"/>
    <property type="match status" value="1"/>
</dbReference>
<dbReference type="InterPro" id="IPR010182">
    <property type="entry name" value="ArgE/DapE"/>
</dbReference>
<reference evidence="16" key="2">
    <citation type="submission" date="2022-09" db="EMBL/GenBank/DDBJ databases">
        <title>Aerococcus urinae taxonomy study.</title>
        <authorList>
            <person name="Christensen J."/>
            <person name="Senneby E."/>
        </authorList>
    </citation>
    <scope>NUCLEOTIDE SEQUENCE</scope>
    <source>
        <strain evidence="16">NLD-066-U95</strain>
    </source>
</reference>
<dbReference type="KEGG" id="aun:AWM73_08970"/>
<dbReference type="InterPro" id="IPR011650">
    <property type="entry name" value="Peptidase_M20_dimer"/>
</dbReference>
<dbReference type="Proteomes" id="UP000594771">
    <property type="component" value="Chromosome"/>
</dbReference>
<evidence type="ECO:0000313" key="16">
    <source>
        <dbReference type="EMBL" id="MCY3053607.1"/>
    </source>
</evidence>
<gene>
    <name evidence="17" type="ORF">I6G68_01035</name>
    <name evidence="16" type="ORF">ODY43_06360</name>
</gene>
<keyword evidence="13" id="KW-0170">Cobalt</keyword>
<feature type="domain" description="Peptidase M20 dimerisation" evidence="15">
    <location>
        <begin position="173"/>
        <end position="282"/>
    </location>
</feature>
<dbReference type="SUPFAM" id="SSF53187">
    <property type="entry name" value="Zn-dependent exopeptidases"/>
    <property type="match status" value="1"/>
</dbReference>
<comment type="cofactor">
    <cofactor evidence="2">
        <name>Zn(2+)</name>
        <dbReference type="ChEBI" id="CHEBI:29105"/>
    </cofactor>
</comment>
<dbReference type="GO" id="GO:0046872">
    <property type="term" value="F:metal ion binding"/>
    <property type="evidence" value="ECO:0007669"/>
    <property type="project" value="UniProtKB-KW"/>
</dbReference>
<keyword evidence="19" id="KW-1185">Reference proteome</keyword>
<organism evidence="17 18">
    <name type="scientific">Aerococcus urinae</name>
    <dbReference type="NCBI Taxonomy" id="1376"/>
    <lineage>
        <taxon>Bacteria</taxon>
        <taxon>Bacillati</taxon>
        <taxon>Bacillota</taxon>
        <taxon>Bacilli</taxon>
        <taxon>Lactobacillales</taxon>
        <taxon>Aerococcaceae</taxon>
        <taxon>Aerococcus</taxon>
    </lineage>
</organism>
<dbReference type="RefSeq" id="WP_060779027.1">
    <property type="nucleotide sequence ID" value="NZ_CAJHLF010000006.1"/>
</dbReference>